<dbReference type="PANTHER" id="PTHR28180">
    <property type="entry name" value="CONSERVED MITOCHONDRIAL PROTEIN-RELATED"/>
    <property type="match status" value="1"/>
</dbReference>
<dbReference type="STRING" id="599839.J4HW60"/>
<dbReference type="HOGENOM" id="CLU_069193_0_0_1"/>
<reference evidence="1 2" key="1">
    <citation type="journal article" date="2012" name="Appl. Environ. Microbiol.">
        <title>Short-read sequencing for genomic analysis of the brown rot fungus Fibroporia radiculosa.</title>
        <authorList>
            <person name="Tang J.D."/>
            <person name="Perkins A.D."/>
            <person name="Sonstegard T.S."/>
            <person name="Schroeder S.G."/>
            <person name="Burgess S.C."/>
            <person name="Diehl S.V."/>
        </authorList>
    </citation>
    <scope>NUCLEOTIDE SEQUENCE [LARGE SCALE GENOMIC DNA]</scope>
    <source>
        <strain evidence="1 2">TFFH 294</strain>
    </source>
</reference>
<dbReference type="InterPro" id="IPR029032">
    <property type="entry name" value="AhpD-like"/>
</dbReference>
<organism evidence="1 2">
    <name type="scientific">Fibroporia radiculosa</name>
    <dbReference type="NCBI Taxonomy" id="599839"/>
    <lineage>
        <taxon>Eukaryota</taxon>
        <taxon>Fungi</taxon>
        <taxon>Dikarya</taxon>
        <taxon>Basidiomycota</taxon>
        <taxon>Agaricomycotina</taxon>
        <taxon>Agaricomycetes</taxon>
        <taxon>Polyporales</taxon>
        <taxon>Fibroporiaceae</taxon>
        <taxon>Fibroporia</taxon>
    </lineage>
</organism>
<dbReference type="OrthoDB" id="5392202at2759"/>
<dbReference type="PANTHER" id="PTHR28180:SF2">
    <property type="entry name" value="PEROXISOMAL PROTEIN 2"/>
    <property type="match status" value="1"/>
</dbReference>
<proteinExistence type="predicted"/>
<dbReference type="Gene3D" id="1.20.1290.10">
    <property type="entry name" value="AhpD-like"/>
    <property type="match status" value="1"/>
</dbReference>
<accession>J4HW60</accession>
<dbReference type="EMBL" id="HE797046">
    <property type="protein sequence ID" value="CCM01697.1"/>
    <property type="molecule type" value="Genomic_DNA"/>
</dbReference>
<evidence type="ECO:0008006" key="3">
    <source>
        <dbReference type="Google" id="ProtNLM"/>
    </source>
</evidence>
<protein>
    <recommendedName>
        <fullName evidence="3">Dol-P-Man:Man(5)GlcNAc(2)-PP-Dol alpha-1,3-mannosyltransferase</fullName>
    </recommendedName>
</protein>
<dbReference type="InParanoid" id="J4HW60"/>
<sequence>MVAHLPPVVKQLVSLRNPHSFPGPPVSKLNSILSSTFKDAQTKKVEKGWLTLATCTLLTANVPSSVGHLYHFATRDDPFKVESRRSLSEALQKAAIMRESALKSCIFVGVPRVSSVVLVRDTLHIHLLHILHSASPSFPQTILSFAGMFEAFEDDVQNGLRKEPTHKRMAMPENVEAIKARGQALWDSIYQPHAVKLYNKLGGYHPDFIVFIIQAYGAVLSPMPGGDSEQGNLSRALGSVVGTACLRAEGRVGPQLVSHVFGLLKARNVEGLSEEDYWLATDEGTEWVIRTVDSILDVVKVEEGAESQAKL</sequence>
<dbReference type="RefSeq" id="XP_012180980.1">
    <property type="nucleotide sequence ID" value="XM_012325590.1"/>
</dbReference>
<dbReference type="AlphaFoldDB" id="J4HW60"/>
<dbReference type="Proteomes" id="UP000006352">
    <property type="component" value="Unassembled WGS sequence"/>
</dbReference>
<dbReference type="GeneID" id="24096608"/>
<gene>
    <name evidence="1" type="ORF">FIBRA_03761</name>
</gene>
<evidence type="ECO:0000313" key="1">
    <source>
        <dbReference type="EMBL" id="CCM01697.1"/>
    </source>
</evidence>
<evidence type="ECO:0000313" key="2">
    <source>
        <dbReference type="Proteomes" id="UP000006352"/>
    </source>
</evidence>
<name>J4HW60_9APHY</name>
<keyword evidence="2" id="KW-1185">Reference proteome</keyword>
<dbReference type="InterPro" id="IPR052999">
    <property type="entry name" value="PTS1_Protein"/>
</dbReference>